<dbReference type="SUPFAM" id="SSF52540">
    <property type="entry name" value="P-loop containing nucleoside triphosphate hydrolases"/>
    <property type="match status" value="2"/>
</dbReference>
<dbReference type="SUPFAM" id="SSF55464">
    <property type="entry name" value="Origin of replication-binding domain, RBD-like"/>
    <property type="match status" value="1"/>
</dbReference>
<gene>
    <name evidence="2" type="primary">mobF</name>
    <name evidence="2" type="ORF">ACFOHL_13750</name>
</gene>
<dbReference type="EMBL" id="JBHRSW010000029">
    <property type="protein sequence ID" value="MFC3122683.1"/>
    <property type="molecule type" value="Genomic_DNA"/>
</dbReference>
<dbReference type="NCBIfam" id="NF041492">
    <property type="entry name" value="MobF"/>
    <property type="match status" value="1"/>
</dbReference>
<dbReference type="Pfam" id="PF08751">
    <property type="entry name" value="TrwC"/>
    <property type="match status" value="1"/>
</dbReference>
<feature type="domain" description="TrwC relaxase" evidence="1">
    <location>
        <begin position="11"/>
        <end position="281"/>
    </location>
</feature>
<reference evidence="3" key="1">
    <citation type="journal article" date="2019" name="Int. J. Syst. Evol. Microbiol.">
        <title>The Global Catalogue of Microorganisms (GCM) 10K type strain sequencing project: providing services to taxonomists for standard genome sequencing and annotation.</title>
        <authorList>
            <consortium name="The Broad Institute Genomics Platform"/>
            <consortium name="The Broad Institute Genome Sequencing Center for Infectious Disease"/>
            <person name="Wu L."/>
            <person name="Ma J."/>
        </authorList>
    </citation>
    <scope>NUCLEOTIDE SEQUENCE [LARGE SCALE GENOMIC DNA]</scope>
    <source>
        <strain evidence="3">KCTC 52473</strain>
    </source>
</reference>
<sequence length="854" mass="94727">MMSFAKIRDGKYYLDLAAEDYYLQGGEPDGVWCGAGASLLKLKGSVAADALSNLLKGCSPCGKAALCQNAGLRHTPGWDLTFNAPKSVSVLWAAARPELRQKIQLAQLKAVKDAIALIEEYAAVTRRGEAGGEREKVAGLITAVFEHSTSRSLDPHLHSHAIVANIAPRLDGSWGTLDSRTIMLWQKAAGMVYKVSLADSIRSLGFETELDGDAFSVIGISKSVCEHFSKRSSQILSALKERGVKSRASASGDLASLSTRDAKGEINRAELFEKWRTELSSLELTQQNVEKLQGKARCNTDLLPGGTVDHKTLAGTLTEKSSSYTKQQAFFTGGLEALEHGQSVQSLRAMVKELTECDATVELGKDWKHNELFTTQSVLNIERSLIKNAKQLGNTEWAEIPLNTIEYYIANQSIQLSDEQKFAVHNVCTESQLAILQGSAGSGKSASMRCVRDIYESMGKQVVGASVARAAANNLENEAHIKSFTIARLLAWLDTDKPPISEGGVLIIDEAGQVGTFQLEQLMKFAKELNFKIILVGEDKQLDAVEHGGVLRYLSSPDVIGTTRVETIRRQNNSWDRQAVADFRDGYANQALAQYHKRGQLYFETSDEEAKEKIISEWTSFRHKQPSKRSMVIAQSWADVVELNNEMRTRLQSEGVVGTENVLVKGVVSERNIDVQISLGERVRFTKNCYEKNYTNGDLGTVTKVQVMDDGDIWIRVKLDTGRETQFMASSYANEDGRTYITQAYAQTVYSSQGLTIDGDVFVYYSTNMDRAHSYVACSRHKDKAHIFINSQELEDEIPENFQHAPRERGLREALAKNMSRNNRPKLAIEYLSNEELDAVLDQEMKISEHQLTM</sequence>
<dbReference type="Gene3D" id="2.30.30.940">
    <property type="match status" value="1"/>
</dbReference>
<dbReference type="InterPro" id="IPR014059">
    <property type="entry name" value="TraI/TrwC_relax"/>
</dbReference>
<evidence type="ECO:0000313" key="2">
    <source>
        <dbReference type="EMBL" id="MFC3122683.1"/>
    </source>
</evidence>
<protein>
    <submittedName>
        <fullName evidence="2">MobF family relaxase</fullName>
    </submittedName>
</protein>
<dbReference type="CDD" id="cd18809">
    <property type="entry name" value="SF1_C_RecD"/>
    <property type="match status" value="1"/>
</dbReference>
<comment type="caution">
    <text evidence="2">The sequence shown here is derived from an EMBL/GenBank/DDBJ whole genome shotgun (WGS) entry which is preliminary data.</text>
</comment>
<name>A0ABV7FSM4_9ALTE</name>
<organism evidence="2 3">
    <name type="scientific">Agaribacter flavus</name>
    <dbReference type="NCBI Taxonomy" id="1902781"/>
    <lineage>
        <taxon>Bacteria</taxon>
        <taxon>Pseudomonadati</taxon>
        <taxon>Pseudomonadota</taxon>
        <taxon>Gammaproteobacteria</taxon>
        <taxon>Alteromonadales</taxon>
        <taxon>Alteromonadaceae</taxon>
        <taxon>Agaribacter</taxon>
    </lineage>
</organism>
<dbReference type="InterPro" id="IPR014862">
    <property type="entry name" value="TrwC"/>
</dbReference>
<proteinExistence type="predicted"/>
<keyword evidence="3" id="KW-1185">Reference proteome</keyword>
<evidence type="ECO:0000313" key="3">
    <source>
        <dbReference type="Proteomes" id="UP001595478"/>
    </source>
</evidence>
<accession>A0ABV7FSM4</accession>
<dbReference type="NCBIfam" id="TIGR02686">
    <property type="entry name" value="relax_trwC"/>
    <property type="match status" value="1"/>
</dbReference>
<dbReference type="RefSeq" id="WP_376920805.1">
    <property type="nucleotide sequence ID" value="NZ_JBHRSW010000029.1"/>
</dbReference>
<evidence type="ECO:0000259" key="1">
    <source>
        <dbReference type="Pfam" id="PF08751"/>
    </source>
</evidence>
<dbReference type="Gene3D" id="3.40.50.300">
    <property type="entry name" value="P-loop containing nucleotide triphosphate hydrolases"/>
    <property type="match status" value="2"/>
</dbReference>
<dbReference type="Proteomes" id="UP001595478">
    <property type="component" value="Unassembled WGS sequence"/>
</dbReference>
<dbReference type="Pfam" id="PF13604">
    <property type="entry name" value="AAA_30"/>
    <property type="match status" value="1"/>
</dbReference>
<dbReference type="InterPro" id="IPR027417">
    <property type="entry name" value="P-loop_NTPase"/>
</dbReference>